<name>A0A2C7AAI7_9PROT</name>
<reference evidence="2 3" key="1">
    <citation type="submission" date="2017-10" db="EMBL/GenBank/DDBJ databases">
        <authorList>
            <person name="Banno H."/>
            <person name="Chua N.-H."/>
        </authorList>
    </citation>
    <scope>NUCLEOTIDE SEQUENCE [LARGE SCALE GENOMIC DNA]</scope>
    <source>
        <strain evidence="2 3">YW11</strain>
    </source>
</reference>
<dbReference type="OrthoDB" id="5242130at2"/>
<dbReference type="Proteomes" id="UP000223527">
    <property type="component" value="Unassembled WGS sequence"/>
</dbReference>
<sequence>MQATSSRGTYVFAATDGGNGNELWIAGAGLSAPRLLKDIRPGLDGAAPGDFTPLADGRLLFAADDGLHGRELWVTDGTEAGTRLFRDVMPGAAGSALDIVGAAGSGTLLAVDAAGGGRELWITDGTPEGTRMLAGPAFGAAGTTLLDFNRMADGQWLFVAKEPDNSQDVWVTDGTAGGTRILADSPVRNGTPKRDIMLSPDGQDAYITDGSLIWRTDGTAEGTTYLGGGEAPLNGGKWLDTDWFEGSKYVNFILRDGTPEGDTRLFKPFGNWSVTSFGDERSLIYSAGGLTVTDSTAEGTRHYFGGVSYYPSLQLTDFMSLGDGRILFTEMLGGLGSWDSAEVWVTDGTAGGTYQIGARSADLPKSLPDSSGTKWPATARALR</sequence>
<evidence type="ECO:0000313" key="3">
    <source>
        <dbReference type="Proteomes" id="UP000223527"/>
    </source>
</evidence>
<dbReference type="EMBL" id="PDNU01000025">
    <property type="protein sequence ID" value="PHK94415.1"/>
    <property type="molecule type" value="Genomic_DNA"/>
</dbReference>
<dbReference type="SUPFAM" id="SSF82171">
    <property type="entry name" value="DPP6 N-terminal domain-like"/>
    <property type="match status" value="1"/>
</dbReference>
<feature type="region of interest" description="Disordered" evidence="1">
    <location>
        <begin position="363"/>
        <end position="383"/>
    </location>
</feature>
<proteinExistence type="predicted"/>
<dbReference type="AlphaFoldDB" id="A0A2C7AAI7"/>
<evidence type="ECO:0008006" key="4">
    <source>
        <dbReference type="Google" id="ProtNLM"/>
    </source>
</evidence>
<dbReference type="InterPro" id="IPR030916">
    <property type="entry name" value="ELWxxDGT_rpt"/>
</dbReference>
<organism evidence="2 3">
    <name type="scientific">Teichococcus rhizosphaerae</name>
    <dbReference type="NCBI Taxonomy" id="1335062"/>
    <lineage>
        <taxon>Bacteria</taxon>
        <taxon>Pseudomonadati</taxon>
        <taxon>Pseudomonadota</taxon>
        <taxon>Alphaproteobacteria</taxon>
        <taxon>Acetobacterales</taxon>
        <taxon>Roseomonadaceae</taxon>
        <taxon>Roseomonas</taxon>
    </lineage>
</organism>
<keyword evidence="3" id="KW-1185">Reference proteome</keyword>
<gene>
    <name evidence="2" type="ORF">CR162_13015</name>
</gene>
<evidence type="ECO:0000256" key="1">
    <source>
        <dbReference type="SAM" id="MobiDB-lite"/>
    </source>
</evidence>
<comment type="caution">
    <text evidence="2">The sequence shown here is derived from an EMBL/GenBank/DDBJ whole genome shotgun (WGS) entry which is preliminary data.</text>
</comment>
<dbReference type="RefSeq" id="WP_099095965.1">
    <property type="nucleotide sequence ID" value="NZ_PDNU01000025.1"/>
</dbReference>
<accession>A0A2C7AAI7</accession>
<dbReference type="NCBIfam" id="TIGR04534">
    <property type="entry name" value="ELWxxDGT_rpt"/>
    <property type="match status" value="1"/>
</dbReference>
<protein>
    <recommendedName>
        <fullName evidence="4">Hyalin</fullName>
    </recommendedName>
</protein>
<evidence type="ECO:0000313" key="2">
    <source>
        <dbReference type="EMBL" id="PHK94415.1"/>
    </source>
</evidence>